<evidence type="ECO:0000313" key="3">
    <source>
        <dbReference type="Proteomes" id="UP000503336"/>
    </source>
</evidence>
<feature type="domain" description="VOC" evidence="1">
    <location>
        <begin position="4"/>
        <end position="129"/>
    </location>
</feature>
<evidence type="ECO:0000259" key="1">
    <source>
        <dbReference type="PROSITE" id="PS51819"/>
    </source>
</evidence>
<dbReference type="CDD" id="cd07246">
    <property type="entry name" value="VOC_like"/>
    <property type="match status" value="1"/>
</dbReference>
<organism evidence="2 3">
    <name type="scientific">Pikeienuella piscinae</name>
    <dbReference type="NCBI Taxonomy" id="2748098"/>
    <lineage>
        <taxon>Bacteria</taxon>
        <taxon>Pseudomonadati</taxon>
        <taxon>Pseudomonadota</taxon>
        <taxon>Alphaproteobacteria</taxon>
        <taxon>Rhodobacterales</taxon>
        <taxon>Paracoccaceae</taxon>
        <taxon>Pikeienuella</taxon>
    </lineage>
</organism>
<gene>
    <name evidence="2" type="ORF">G5B40_00480</name>
</gene>
<dbReference type="InterPro" id="IPR037523">
    <property type="entry name" value="VOC_core"/>
</dbReference>
<sequence>MTATPSLTPYIVVDRAREAIAFYTAAFGAEVLFTLTDPDDGRIGHAELKLGASVLMLADEYPDFGALAPGAYGGSPVKLHFYVEDVDAVFARAVSLGAAELRPVKAQFHGDRSGMLADPFGHIWFLATKGEEVPPEEMQARWDASMAR</sequence>
<dbReference type="SUPFAM" id="SSF54593">
    <property type="entry name" value="Glyoxalase/Bleomycin resistance protein/Dihydroxybiphenyl dioxygenase"/>
    <property type="match status" value="1"/>
</dbReference>
<dbReference type="Proteomes" id="UP000503336">
    <property type="component" value="Chromosome"/>
</dbReference>
<dbReference type="PANTHER" id="PTHR34109:SF1">
    <property type="entry name" value="VOC DOMAIN-CONTAINING PROTEIN"/>
    <property type="match status" value="1"/>
</dbReference>
<proteinExistence type="predicted"/>
<keyword evidence="3" id="KW-1185">Reference proteome</keyword>
<reference evidence="2 3" key="1">
    <citation type="submission" date="2020-02" db="EMBL/GenBank/DDBJ databases">
        <title>complete genome sequence of Rhodobacteraceae bacterium.</title>
        <authorList>
            <person name="Park J."/>
            <person name="Kim Y.-S."/>
            <person name="Kim K.-H."/>
        </authorList>
    </citation>
    <scope>NUCLEOTIDE SEQUENCE [LARGE SCALE GENOMIC DNA]</scope>
    <source>
        <strain evidence="2 3">RR4-56</strain>
    </source>
</reference>
<dbReference type="AlphaFoldDB" id="A0A7L5BTY0"/>
<dbReference type="KEGG" id="hdh:G5B40_00480"/>
<protein>
    <submittedName>
        <fullName evidence="2">VOC family protein</fullName>
    </submittedName>
</protein>
<dbReference type="RefSeq" id="WP_165093685.1">
    <property type="nucleotide sequence ID" value="NZ_CP049056.1"/>
</dbReference>
<dbReference type="Pfam" id="PF00903">
    <property type="entry name" value="Glyoxalase"/>
    <property type="match status" value="1"/>
</dbReference>
<dbReference type="InterPro" id="IPR029068">
    <property type="entry name" value="Glyas_Bleomycin-R_OHBP_Dase"/>
</dbReference>
<evidence type="ECO:0000313" key="2">
    <source>
        <dbReference type="EMBL" id="QIE54048.1"/>
    </source>
</evidence>
<dbReference type="PANTHER" id="PTHR34109">
    <property type="entry name" value="BNAUNNG04460D PROTEIN-RELATED"/>
    <property type="match status" value="1"/>
</dbReference>
<dbReference type="Gene3D" id="3.30.720.120">
    <property type="match status" value="1"/>
</dbReference>
<name>A0A7L5BTY0_9RHOB</name>
<dbReference type="EMBL" id="CP049056">
    <property type="protein sequence ID" value="QIE54048.1"/>
    <property type="molecule type" value="Genomic_DNA"/>
</dbReference>
<dbReference type="InterPro" id="IPR004360">
    <property type="entry name" value="Glyas_Fos-R_dOase_dom"/>
</dbReference>
<accession>A0A7L5BTY0</accession>
<dbReference type="Gene3D" id="3.30.720.110">
    <property type="match status" value="1"/>
</dbReference>
<dbReference type="PROSITE" id="PS51819">
    <property type="entry name" value="VOC"/>
    <property type="match status" value="1"/>
</dbReference>